<name>A0A174H8E6_9FIRM</name>
<gene>
    <name evidence="2" type="ORF">ERS852480_01714</name>
</gene>
<sequence>MEICLHYMEKCYFYVFFLVSITFFLIFQHFTNYNTLFFELQDNFSKSPQHFSIFLLLFFVQNKTFCNLYKSMLEYLIELMLIKTRKSRKPI</sequence>
<proteinExistence type="predicted"/>
<reference evidence="2 3" key="1">
    <citation type="submission" date="2015-09" db="EMBL/GenBank/DDBJ databases">
        <authorList>
            <consortium name="Pathogen Informatics"/>
        </authorList>
    </citation>
    <scope>NUCLEOTIDE SEQUENCE [LARGE SCALE GENOMIC DNA]</scope>
    <source>
        <strain evidence="2 3">2789STDY5834865</strain>
    </source>
</reference>
<dbReference type="EMBL" id="CZAB01000011">
    <property type="protein sequence ID" value="CUO71232.1"/>
    <property type="molecule type" value="Genomic_DNA"/>
</dbReference>
<evidence type="ECO:0000313" key="3">
    <source>
        <dbReference type="Proteomes" id="UP000095512"/>
    </source>
</evidence>
<dbReference type="Proteomes" id="UP000095512">
    <property type="component" value="Unassembled WGS sequence"/>
</dbReference>
<accession>A0A174H8E6</accession>
<keyword evidence="1" id="KW-0472">Membrane</keyword>
<feature type="transmembrane region" description="Helical" evidence="1">
    <location>
        <begin position="51"/>
        <end position="69"/>
    </location>
</feature>
<dbReference type="AlphaFoldDB" id="A0A174H8E6"/>
<keyword evidence="1" id="KW-0812">Transmembrane</keyword>
<evidence type="ECO:0000313" key="2">
    <source>
        <dbReference type="EMBL" id="CUO71232.1"/>
    </source>
</evidence>
<keyword evidence="1" id="KW-1133">Transmembrane helix</keyword>
<protein>
    <submittedName>
        <fullName evidence="2">Uncharacterized protein</fullName>
    </submittedName>
</protein>
<feature type="transmembrane region" description="Helical" evidence="1">
    <location>
        <begin position="12"/>
        <end position="31"/>
    </location>
</feature>
<evidence type="ECO:0000256" key="1">
    <source>
        <dbReference type="SAM" id="Phobius"/>
    </source>
</evidence>
<organism evidence="2 3">
    <name type="scientific">Enterocloster clostridioformis</name>
    <dbReference type="NCBI Taxonomy" id="1531"/>
    <lineage>
        <taxon>Bacteria</taxon>
        <taxon>Bacillati</taxon>
        <taxon>Bacillota</taxon>
        <taxon>Clostridia</taxon>
        <taxon>Lachnospirales</taxon>
        <taxon>Lachnospiraceae</taxon>
        <taxon>Enterocloster</taxon>
    </lineage>
</organism>